<keyword evidence="2" id="KW-1185">Reference proteome</keyword>
<name>A0AB37ZYV9_9LACT</name>
<dbReference type="RefSeq" id="WP_086986789.1">
    <property type="nucleotide sequence ID" value="NZ_FJNA01000002.1"/>
</dbReference>
<evidence type="ECO:0000313" key="1">
    <source>
        <dbReference type="EMBL" id="SDZ96220.1"/>
    </source>
</evidence>
<dbReference type="EMBL" id="FNQH01000001">
    <property type="protein sequence ID" value="SDZ96220.1"/>
    <property type="molecule type" value="Genomic_DNA"/>
</dbReference>
<dbReference type="Pfam" id="PF14284">
    <property type="entry name" value="PcfJ"/>
    <property type="match status" value="1"/>
</dbReference>
<dbReference type="Proteomes" id="UP000199042">
    <property type="component" value="Unassembled WGS sequence"/>
</dbReference>
<evidence type="ECO:0000313" key="2">
    <source>
        <dbReference type="Proteomes" id="UP000199042"/>
    </source>
</evidence>
<accession>A0AB37ZYV9</accession>
<organism evidence="1 2">
    <name type="scientific">Trichococcus collinsii</name>
    <dbReference type="NCBI Taxonomy" id="157076"/>
    <lineage>
        <taxon>Bacteria</taxon>
        <taxon>Bacillati</taxon>
        <taxon>Bacillota</taxon>
        <taxon>Bacilli</taxon>
        <taxon>Lactobacillales</taxon>
        <taxon>Carnobacteriaceae</taxon>
        <taxon>Trichococcus</taxon>
    </lineage>
</organism>
<gene>
    <name evidence="1" type="ORF">SAMN04488525_101732</name>
</gene>
<sequence>MTTKEPKYYFENKLKPPKAFFDWCYSQISTFKWSNKQKTILASDRSDCFVIERRLTKQSNLTFFDKFYSFATVLVTAKRIEIQSYGFWSRVTEGKQTIECELTNFEQFAGGKHVMVTRLDNGRPVFGLTPNKPFGGPYAGVKLYTNGWADKISNTSELRYLRIEQLSAFDIENIYKYRKEIEFLQKINANALANQVMFPRYMNNVYGSWRKNVDMRTINENWLRKNKQFFKNSSRTFLEYELEKRIKERNGKVVPGIERYLDYRDINKVPKGVGIIRFQNWMIKNKVNFKYYLDYLSLLKDLGIELDENLILPKDLKKAHDNAVELLNQMQREVNEKMYEKRLKAILKYETVVGDCAFLVPKDLNELVAEGKALHHCVGGSGYIDSHKQGKTTIVFIRQKEAIEKPFYTLELKNENIIQLRGKHNQVAPPEIKEAAESWLGWLKKQKS</sequence>
<reference evidence="1 2" key="1">
    <citation type="submission" date="2016-10" db="EMBL/GenBank/DDBJ databases">
        <authorList>
            <person name="Varghese N."/>
            <person name="Submissions S."/>
        </authorList>
    </citation>
    <scope>NUCLEOTIDE SEQUENCE [LARGE SCALE GENOMIC DNA]</scope>
    <source>
        <strain evidence="1 2">DSM 14526</strain>
    </source>
</reference>
<proteinExistence type="predicted"/>
<dbReference type="InterPro" id="IPR025586">
    <property type="entry name" value="PcfJ"/>
</dbReference>
<comment type="caution">
    <text evidence="1">The sequence shown here is derived from an EMBL/GenBank/DDBJ whole genome shotgun (WGS) entry which is preliminary data.</text>
</comment>
<dbReference type="AlphaFoldDB" id="A0AB37ZYV9"/>
<protein>
    <submittedName>
        <fullName evidence="1">PcfJ-like protein</fullName>
    </submittedName>
</protein>